<gene>
    <name evidence="1" type="ORF">LEP1GSC202_0391</name>
</gene>
<dbReference type="Proteomes" id="UP000013996">
    <property type="component" value="Unassembled WGS sequence"/>
</dbReference>
<dbReference type="STRING" id="1249483.LEP1GSC202_0391"/>
<name>A0A5E8HB92_9LEPT</name>
<dbReference type="InterPro" id="IPR035069">
    <property type="entry name" value="TTHA1013/TTHA0281-like"/>
</dbReference>
<dbReference type="SUPFAM" id="SSF143100">
    <property type="entry name" value="TTHA1013/TTHA0281-like"/>
    <property type="match status" value="1"/>
</dbReference>
<evidence type="ECO:0000313" key="1">
    <source>
        <dbReference type="EMBL" id="EOQ88545.1"/>
    </source>
</evidence>
<dbReference type="OrthoDB" id="5297106at2"/>
<dbReference type="GO" id="GO:0006355">
    <property type="term" value="P:regulation of DNA-templated transcription"/>
    <property type="evidence" value="ECO:0007669"/>
    <property type="project" value="InterPro"/>
</dbReference>
<dbReference type="RefSeq" id="WP_015677820.1">
    <property type="nucleotide sequence ID" value="NZ_AOGX02000019.1"/>
</dbReference>
<dbReference type="AlphaFoldDB" id="A0A5E8HB92"/>
<sequence length="118" mass="13588">MKDLMEYKGYLGSVHFDSEDEIFYGKIEGIEDLISFEGKSVNEIKKAFIESVDDYLHASSKVKKEYPEKSFKGSFNVRIPTDLHRKAYRKSLIEGISLNQLVQKAIEKEIKQDKAHVA</sequence>
<comment type="caution">
    <text evidence="1">The sequence shown here is derived from an EMBL/GenBank/DDBJ whole genome shotgun (WGS) entry which is preliminary data.</text>
</comment>
<dbReference type="InterPro" id="IPR008651">
    <property type="entry name" value="Uncharacterised_HicB"/>
</dbReference>
<reference evidence="1 2" key="1">
    <citation type="submission" date="2013-04" db="EMBL/GenBank/DDBJ databases">
        <authorList>
            <person name="Harkins D.M."/>
            <person name="Durkin A.S."/>
            <person name="Brinkac L.M."/>
            <person name="Haft D.H."/>
            <person name="Selengut J.D."/>
            <person name="Sanka R."/>
            <person name="DePew J."/>
            <person name="Purushe J."/>
            <person name="Hartskeerl R.A."/>
            <person name="Ahmed A."/>
            <person name="van der Linden H."/>
            <person name="Goris M.G.A."/>
            <person name="Vinetz J.M."/>
            <person name="Sutton G.G."/>
            <person name="Nierman W.C."/>
            <person name="Fouts D.E."/>
        </authorList>
    </citation>
    <scope>NUCLEOTIDE SEQUENCE [LARGE SCALE GENOMIC DNA]</scope>
    <source>
        <strain evidence="1 2">Sao Paulo</strain>
    </source>
</reference>
<accession>A0A5E8HB92</accession>
<proteinExistence type="predicted"/>
<dbReference type="InterPro" id="IPR010985">
    <property type="entry name" value="Ribbon_hlx_hlx"/>
</dbReference>
<protein>
    <submittedName>
        <fullName evidence="1">HicB family protein</fullName>
    </submittedName>
</protein>
<dbReference type="Pfam" id="PF05534">
    <property type="entry name" value="HicB"/>
    <property type="match status" value="1"/>
</dbReference>
<dbReference type="EMBL" id="AOGX02000019">
    <property type="protein sequence ID" value="EOQ88545.1"/>
    <property type="molecule type" value="Genomic_DNA"/>
</dbReference>
<organism evidence="1 2">
    <name type="scientific">Leptospira yanagawae serovar Saopaulo str. Sao Paulo = ATCC 700523</name>
    <dbReference type="NCBI Taxonomy" id="1249483"/>
    <lineage>
        <taxon>Bacteria</taxon>
        <taxon>Pseudomonadati</taxon>
        <taxon>Spirochaetota</taxon>
        <taxon>Spirochaetia</taxon>
        <taxon>Leptospirales</taxon>
        <taxon>Leptospiraceae</taxon>
        <taxon>Leptospira</taxon>
    </lineage>
</organism>
<dbReference type="SUPFAM" id="SSF47598">
    <property type="entry name" value="Ribbon-helix-helix"/>
    <property type="match status" value="1"/>
</dbReference>
<evidence type="ECO:0000313" key="2">
    <source>
        <dbReference type="Proteomes" id="UP000013996"/>
    </source>
</evidence>